<dbReference type="STRING" id="560819.SAMN05428998_109109"/>
<keyword evidence="2" id="KW-1185">Reference proteome</keyword>
<accession>A0A1Y6BUH6</accession>
<evidence type="ECO:0000313" key="2">
    <source>
        <dbReference type="Proteomes" id="UP000192917"/>
    </source>
</evidence>
<dbReference type="SUPFAM" id="SSF52402">
    <property type="entry name" value="Adenine nucleotide alpha hydrolases-like"/>
    <property type="match status" value="1"/>
</dbReference>
<dbReference type="Gene3D" id="3.40.50.12370">
    <property type="match status" value="1"/>
</dbReference>
<dbReference type="RefSeq" id="WP_085123165.1">
    <property type="nucleotide sequence ID" value="NZ_FWZX01000009.1"/>
</dbReference>
<name>A0A1Y6BUH6_9PROT</name>
<reference evidence="1 2" key="1">
    <citation type="submission" date="2017-04" db="EMBL/GenBank/DDBJ databases">
        <authorList>
            <person name="Afonso C.L."/>
            <person name="Miller P.J."/>
            <person name="Scott M.A."/>
            <person name="Spackman E."/>
            <person name="Goraichik I."/>
            <person name="Dimitrov K.M."/>
            <person name="Suarez D.L."/>
            <person name="Swayne D.E."/>
        </authorList>
    </citation>
    <scope>NUCLEOTIDE SEQUENCE [LARGE SCALE GENOMIC DNA]</scope>
    <source>
        <strain evidence="1 2">USBA 355</strain>
    </source>
</reference>
<proteinExistence type="predicted"/>
<organism evidence="1 2">
    <name type="scientific">Tistlia consotensis USBA 355</name>
    <dbReference type="NCBI Taxonomy" id="560819"/>
    <lineage>
        <taxon>Bacteria</taxon>
        <taxon>Pseudomonadati</taxon>
        <taxon>Pseudomonadota</taxon>
        <taxon>Alphaproteobacteria</taxon>
        <taxon>Rhodospirillales</taxon>
        <taxon>Rhodovibrionaceae</taxon>
        <taxon>Tistlia</taxon>
    </lineage>
</organism>
<evidence type="ECO:0000313" key="1">
    <source>
        <dbReference type="EMBL" id="SMF27713.1"/>
    </source>
</evidence>
<dbReference type="EMBL" id="FWZX01000009">
    <property type="protein sequence ID" value="SMF27713.1"/>
    <property type="molecule type" value="Genomic_DNA"/>
</dbReference>
<dbReference type="AlphaFoldDB" id="A0A1Y6BUH6"/>
<gene>
    <name evidence="1" type="ORF">SAMN05428998_109109</name>
</gene>
<protein>
    <submittedName>
        <fullName evidence="1">Universal stress protein family protein</fullName>
    </submittedName>
</protein>
<sequence>MAFKDIVVHQGADARSTARLELAVALARHHGARLNGIYPLPEVRLPGSLRAAIGTDFVAEQEARLAGAAEAANAAFDRRIEAAGLTGEWRTPQGRPAECLVVAARQADLTVIG</sequence>
<dbReference type="Proteomes" id="UP000192917">
    <property type="component" value="Unassembled WGS sequence"/>
</dbReference>